<proteinExistence type="predicted"/>
<accession>A0A9W4SAK9</accession>
<sequence>MSIPAGQNFSLARTPEQQIGRDYLKENRNKVKAIIINNTKLLEIGKKWGNKIRILDEKSAQLVSQILSRSPLQKVIENEKNKAEKNKIYLLVGNPENIIRKLDDYLSTLSPEERTDFHFVVGTPPVIGGERKLAKLIDYLYNQGGEITNLSKKEYCRLGVNFYDLKLLLKLLQPIRIITLQNSYKHEKFVPHLSGEFSLIENEEKKLQLKELKIESLALSSLLNLSKLEKNNNLDERSFKAENQKWFKAISREPNFFSDTELLVVYQDILLLQVGNEDHVSFLAKTYKLEYQAICQQLFLAEKNILVVSSQQ</sequence>
<evidence type="ECO:0000313" key="2">
    <source>
        <dbReference type="Proteomes" id="UP001153678"/>
    </source>
</evidence>
<dbReference type="AlphaFoldDB" id="A0A9W4SAK9"/>
<protein>
    <submittedName>
        <fullName evidence="1">5530_t:CDS:1</fullName>
    </submittedName>
</protein>
<keyword evidence="2" id="KW-1185">Reference proteome</keyword>
<dbReference type="Proteomes" id="UP001153678">
    <property type="component" value="Unassembled WGS sequence"/>
</dbReference>
<gene>
    <name evidence="1" type="ORF">FWILDA_LOCUS264</name>
</gene>
<reference evidence="1" key="1">
    <citation type="submission" date="2022-08" db="EMBL/GenBank/DDBJ databases">
        <authorList>
            <person name="Kallberg Y."/>
            <person name="Tangrot J."/>
            <person name="Rosling A."/>
        </authorList>
    </citation>
    <scope>NUCLEOTIDE SEQUENCE</scope>
    <source>
        <strain evidence="1">Wild A</strain>
    </source>
</reference>
<organism evidence="1 2">
    <name type="scientific">Funneliformis geosporum</name>
    <dbReference type="NCBI Taxonomy" id="1117311"/>
    <lineage>
        <taxon>Eukaryota</taxon>
        <taxon>Fungi</taxon>
        <taxon>Fungi incertae sedis</taxon>
        <taxon>Mucoromycota</taxon>
        <taxon>Glomeromycotina</taxon>
        <taxon>Glomeromycetes</taxon>
        <taxon>Glomerales</taxon>
        <taxon>Glomeraceae</taxon>
        <taxon>Funneliformis</taxon>
    </lineage>
</organism>
<comment type="caution">
    <text evidence="1">The sequence shown here is derived from an EMBL/GenBank/DDBJ whole genome shotgun (WGS) entry which is preliminary data.</text>
</comment>
<dbReference type="EMBL" id="CAMKVN010000017">
    <property type="protein sequence ID" value="CAI2161861.1"/>
    <property type="molecule type" value="Genomic_DNA"/>
</dbReference>
<name>A0A9W4SAK9_9GLOM</name>
<evidence type="ECO:0000313" key="1">
    <source>
        <dbReference type="EMBL" id="CAI2161861.1"/>
    </source>
</evidence>